<sequence length="76" mass="8121">MTTANAPTLDQALALARRLSLRDRARLIAQIAEELAEAAPTAAAPAEFALPVLTGGTWADDLPLSRKDLYGDDERC</sequence>
<organism evidence="1 2">
    <name type="scientific">Kouleothrix aurantiaca</name>
    <dbReference type="NCBI Taxonomy" id="186479"/>
    <lineage>
        <taxon>Bacteria</taxon>
        <taxon>Bacillati</taxon>
        <taxon>Chloroflexota</taxon>
        <taxon>Chloroflexia</taxon>
        <taxon>Chloroflexales</taxon>
        <taxon>Roseiflexineae</taxon>
        <taxon>Roseiflexaceae</taxon>
        <taxon>Kouleothrix</taxon>
    </lineage>
</organism>
<keyword evidence="2" id="KW-1185">Reference proteome</keyword>
<comment type="caution">
    <text evidence="1">The sequence shown here is derived from an EMBL/GenBank/DDBJ whole genome shotgun (WGS) entry which is preliminary data.</text>
</comment>
<accession>A0A0P9CWY1</accession>
<dbReference type="Proteomes" id="UP000050509">
    <property type="component" value="Unassembled WGS sequence"/>
</dbReference>
<dbReference type="AlphaFoldDB" id="A0A0P9CWY1"/>
<dbReference type="EMBL" id="LJCR01001253">
    <property type="protein sequence ID" value="KPV50698.1"/>
    <property type="molecule type" value="Genomic_DNA"/>
</dbReference>
<protein>
    <submittedName>
        <fullName evidence="1">Uncharacterized protein</fullName>
    </submittedName>
</protein>
<name>A0A0P9CWY1_9CHLR</name>
<reference evidence="1 2" key="1">
    <citation type="submission" date="2015-09" db="EMBL/GenBank/DDBJ databases">
        <title>Draft genome sequence of Kouleothrix aurantiaca JCM 19913.</title>
        <authorList>
            <person name="Hemp J."/>
        </authorList>
    </citation>
    <scope>NUCLEOTIDE SEQUENCE [LARGE SCALE GENOMIC DNA]</scope>
    <source>
        <strain evidence="1 2">COM-B</strain>
    </source>
</reference>
<gene>
    <name evidence="1" type="ORF">SE17_25385</name>
</gene>
<evidence type="ECO:0000313" key="1">
    <source>
        <dbReference type="EMBL" id="KPV50698.1"/>
    </source>
</evidence>
<proteinExistence type="predicted"/>
<evidence type="ECO:0000313" key="2">
    <source>
        <dbReference type="Proteomes" id="UP000050509"/>
    </source>
</evidence>